<keyword evidence="1" id="KW-0694">RNA-binding</keyword>
<evidence type="ECO:0000313" key="4">
    <source>
        <dbReference type="Proteomes" id="UP001218362"/>
    </source>
</evidence>
<dbReference type="InterPro" id="IPR002942">
    <property type="entry name" value="S4_RNA-bd"/>
</dbReference>
<proteinExistence type="predicted"/>
<sequence length="88" mass="9984">MRIDRLLWFLRFAKSRGLVQKWVGEGHMRRNGSRVVDKDQPVSVGDVLTLPLKSRVLVIEILALPARRGPAEEARSCYRELDASGSRP</sequence>
<dbReference type="SUPFAM" id="SSF55174">
    <property type="entry name" value="Alpha-L RNA-binding motif"/>
    <property type="match status" value="1"/>
</dbReference>
<dbReference type="KEGG" id="acob:P0Y56_10745"/>
<reference evidence="3" key="1">
    <citation type="submission" date="2023-03" db="EMBL/GenBank/DDBJ databases">
        <title>Andean soil-derived lignocellulolytic bacterial consortium as a source of novel taxa and putative plastic-active enzymes.</title>
        <authorList>
            <person name="Diaz-Garcia L."/>
            <person name="Chuvochina M."/>
            <person name="Feuerriegel G."/>
            <person name="Bunk B."/>
            <person name="Sproer C."/>
            <person name="Streit W.R."/>
            <person name="Rodriguez L.M."/>
            <person name="Overmann J."/>
            <person name="Jimenez D.J."/>
        </authorList>
    </citation>
    <scope>NUCLEOTIDE SEQUENCE</scope>
    <source>
        <strain evidence="3">MAG 26</strain>
    </source>
</reference>
<evidence type="ECO:0000313" key="3">
    <source>
        <dbReference type="EMBL" id="WEK45510.1"/>
    </source>
</evidence>
<dbReference type="CDD" id="cd00165">
    <property type="entry name" value="S4"/>
    <property type="match status" value="1"/>
</dbReference>
<dbReference type="AlphaFoldDB" id="A0AAJ5X0S6"/>
<gene>
    <name evidence="3" type="ORF">P0Y56_10745</name>
</gene>
<organism evidence="3 4">
    <name type="scientific">Candidatus Andeanibacterium colombiense</name>
    <dbReference type="NCBI Taxonomy" id="3121345"/>
    <lineage>
        <taxon>Bacteria</taxon>
        <taxon>Pseudomonadati</taxon>
        <taxon>Pseudomonadota</taxon>
        <taxon>Alphaproteobacteria</taxon>
        <taxon>Sphingomonadales</taxon>
        <taxon>Sphingomonadaceae</taxon>
        <taxon>Candidatus Andeanibacterium</taxon>
    </lineage>
</organism>
<accession>A0AAJ5X0S6</accession>
<name>A0AAJ5X0S6_9SPHN</name>
<evidence type="ECO:0000256" key="1">
    <source>
        <dbReference type="PROSITE-ProRule" id="PRU00182"/>
    </source>
</evidence>
<protein>
    <submittedName>
        <fullName evidence="3">S4 domain-containing protein</fullName>
    </submittedName>
</protein>
<dbReference type="Proteomes" id="UP001218362">
    <property type="component" value="Chromosome"/>
</dbReference>
<dbReference type="EMBL" id="CP119316">
    <property type="protein sequence ID" value="WEK45510.1"/>
    <property type="molecule type" value="Genomic_DNA"/>
</dbReference>
<evidence type="ECO:0000259" key="2">
    <source>
        <dbReference type="SMART" id="SM00363"/>
    </source>
</evidence>
<dbReference type="InterPro" id="IPR036986">
    <property type="entry name" value="S4_RNA-bd_sf"/>
</dbReference>
<dbReference type="PROSITE" id="PS50889">
    <property type="entry name" value="S4"/>
    <property type="match status" value="1"/>
</dbReference>
<dbReference type="GO" id="GO:0003723">
    <property type="term" value="F:RNA binding"/>
    <property type="evidence" value="ECO:0007669"/>
    <property type="project" value="UniProtKB-KW"/>
</dbReference>
<dbReference type="SMART" id="SM00363">
    <property type="entry name" value="S4"/>
    <property type="match status" value="1"/>
</dbReference>
<dbReference type="Pfam" id="PF01479">
    <property type="entry name" value="S4"/>
    <property type="match status" value="1"/>
</dbReference>
<dbReference type="Gene3D" id="3.10.290.10">
    <property type="entry name" value="RNA-binding S4 domain"/>
    <property type="match status" value="1"/>
</dbReference>
<feature type="domain" description="RNA-binding S4" evidence="2">
    <location>
        <begin position="1"/>
        <end position="65"/>
    </location>
</feature>